<evidence type="ECO:0000313" key="9">
    <source>
        <dbReference type="Proteomes" id="UP000183038"/>
    </source>
</evidence>
<evidence type="ECO:0000256" key="3">
    <source>
        <dbReference type="ARBA" id="ARBA00022692"/>
    </source>
</evidence>
<feature type="transmembrane region" description="Helical" evidence="6">
    <location>
        <begin position="67"/>
        <end position="85"/>
    </location>
</feature>
<dbReference type="Pfam" id="PF00892">
    <property type="entry name" value="EamA"/>
    <property type="match status" value="2"/>
</dbReference>
<evidence type="ECO:0000259" key="7">
    <source>
        <dbReference type="Pfam" id="PF00892"/>
    </source>
</evidence>
<accession>A0A1H4KAS5</accession>
<gene>
    <name evidence="8" type="ORF">SAMN05192540_0842</name>
</gene>
<dbReference type="PANTHER" id="PTHR32322">
    <property type="entry name" value="INNER MEMBRANE TRANSPORTER"/>
    <property type="match status" value="1"/>
</dbReference>
<dbReference type="OrthoDB" id="1117213at2"/>
<evidence type="ECO:0000313" key="8">
    <source>
        <dbReference type="EMBL" id="SEB55533.1"/>
    </source>
</evidence>
<dbReference type="Proteomes" id="UP000183038">
    <property type="component" value="Unassembled WGS sequence"/>
</dbReference>
<proteinExistence type="inferred from homology"/>
<feature type="transmembrane region" description="Helical" evidence="6">
    <location>
        <begin position="180"/>
        <end position="203"/>
    </location>
</feature>
<feature type="transmembrane region" description="Helical" evidence="6">
    <location>
        <begin position="97"/>
        <end position="116"/>
    </location>
</feature>
<organism evidence="8 9">
    <name type="scientific">Maribacter dokdonensis</name>
    <dbReference type="NCBI Taxonomy" id="320912"/>
    <lineage>
        <taxon>Bacteria</taxon>
        <taxon>Pseudomonadati</taxon>
        <taxon>Bacteroidota</taxon>
        <taxon>Flavobacteriia</taxon>
        <taxon>Flavobacteriales</taxon>
        <taxon>Flavobacteriaceae</taxon>
        <taxon>Maribacter</taxon>
    </lineage>
</organism>
<dbReference type="InterPro" id="IPR000620">
    <property type="entry name" value="EamA_dom"/>
</dbReference>
<dbReference type="GO" id="GO:0016020">
    <property type="term" value="C:membrane"/>
    <property type="evidence" value="ECO:0007669"/>
    <property type="project" value="UniProtKB-SubCell"/>
</dbReference>
<evidence type="ECO:0000256" key="6">
    <source>
        <dbReference type="SAM" id="Phobius"/>
    </source>
</evidence>
<feature type="domain" description="EamA" evidence="7">
    <location>
        <begin position="153"/>
        <end position="287"/>
    </location>
</feature>
<keyword evidence="5 6" id="KW-0472">Membrane</keyword>
<feature type="domain" description="EamA" evidence="7">
    <location>
        <begin position="9"/>
        <end position="137"/>
    </location>
</feature>
<evidence type="ECO:0000256" key="4">
    <source>
        <dbReference type="ARBA" id="ARBA00022989"/>
    </source>
</evidence>
<name>A0A1H4KAS5_9FLAO</name>
<feature type="transmembrane region" description="Helical" evidence="6">
    <location>
        <begin position="215"/>
        <end position="234"/>
    </location>
</feature>
<dbReference type="InterPro" id="IPR050638">
    <property type="entry name" value="AA-Vitamin_Transporters"/>
</dbReference>
<comment type="subcellular location">
    <subcellularLocation>
        <location evidence="1">Membrane</location>
        <topology evidence="1">Multi-pass membrane protein</topology>
    </subcellularLocation>
</comment>
<dbReference type="EMBL" id="FNTB01000001">
    <property type="protein sequence ID" value="SEB55533.1"/>
    <property type="molecule type" value="Genomic_DNA"/>
</dbReference>
<evidence type="ECO:0000256" key="2">
    <source>
        <dbReference type="ARBA" id="ARBA00007362"/>
    </source>
</evidence>
<dbReference type="InterPro" id="IPR037185">
    <property type="entry name" value="EmrE-like"/>
</dbReference>
<dbReference type="PANTHER" id="PTHR32322:SF2">
    <property type="entry name" value="EAMA DOMAIN-CONTAINING PROTEIN"/>
    <property type="match status" value="1"/>
</dbReference>
<evidence type="ECO:0000256" key="5">
    <source>
        <dbReference type="ARBA" id="ARBA00023136"/>
    </source>
</evidence>
<dbReference type="RefSeq" id="WP_074670338.1">
    <property type="nucleotide sequence ID" value="NZ_FNTB01000001.1"/>
</dbReference>
<protein>
    <submittedName>
        <fullName evidence="8">Permease of the drug/metabolite transporter (DMT) superfamily</fullName>
    </submittedName>
</protein>
<feature type="transmembrane region" description="Helical" evidence="6">
    <location>
        <begin position="269"/>
        <end position="286"/>
    </location>
</feature>
<sequence length="298" mass="32621">MKNIDQKWIYLIILSFIWGSSFILIKRSLVGYTPLQVGGLRIVFASLLLFVLGYRSLKTLSKTDWKWVVIAGLCSSFFPPFFFALAQTEISSGITSILNSVAPLFTTMVGIALFGLALKGRQVIGVLIGLFGTVVLIAAGMENNTDQNYLYSFFIIFSALGYAFNINIIKKYLSHLSPLAVTTASFGVAFFPALIILVYSGVFRQFAGNGAMHEAVWYVMALAFLGTALANILFNKLIKLSSPVFAASVTYLIPLVAVLWGFLDGENISILQLLGGLIILFGVWLVNRKKVSPAKITT</sequence>
<reference evidence="8 9" key="1">
    <citation type="submission" date="2016-10" db="EMBL/GenBank/DDBJ databases">
        <authorList>
            <person name="de Groot N.N."/>
        </authorList>
    </citation>
    <scope>NUCLEOTIDE SEQUENCE [LARGE SCALE GENOMIC DNA]</scope>
    <source>
        <strain evidence="8 9">MAR_2009_71</strain>
    </source>
</reference>
<keyword evidence="4 6" id="KW-1133">Transmembrane helix</keyword>
<feature type="transmembrane region" description="Helical" evidence="6">
    <location>
        <begin position="243"/>
        <end position="263"/>
    </location>
</feature>
<feature type="transmembrane region" description="Helical" evidence="6">
    <location>
        <begin position="123"/>
        <end position="143"/>
    </location>
</feature>
<dbReference type="AlphaFoldDB" id="A0A1H4KAS5"/>
<keyword evidence="3 6" id="KW-0812">Transmembrane</keyword>
<comment type="similarity">
    <text evidence="2">Belongs to the EamA transporter family.</text>
</comment>
<feature type="transmembrane region" description="Helical" evidence="6">
    <location>
        <begin position="7"/>
        <end position="25"/>
    </location>
</feature>
<dbReference type="SUPFAM" id="SSF103481">
    <property type="entry name" value="Multidrug resistance efflux transporter EmrE"/>
    <property type="match status" value="2"/>
</dbReference>
<feature type="transmembrane region" description="Helical" evidence="6">
    <location>
        <begin position="37"/>
        <end position="55"/>
    </location>
</feature>
<feature type="transmembrane region" description="Helical" evidence="6">
    <location>
        <begin position="149"/>
        <end position="168"/>
    </location>
</feature>
<evidence type="ECO:0000256" key="1">
    <source>
        <dbReference type="ARBA" id="ARBA00004141"/>
    </source>
</evidence>